<dbReference type="InterPro" id="IPR041102">
    <property type="entry name" value="UvrA_inter"/>
</dbReference>
<keyword evidence="5" id="KW-0547">Nucleotide-binding</keyword>
<keyword evidence="12" id="KW-0238">DNA-binding</keyword>
<dbReference type="GO" id="GO:0009380">
    <property type="term" value="C:excinuclease repair complex"/>
    <property type="evidence" value="ECO:0007669"/>
    <property type="project" value="InterPro"/>
</dbReference>
<evidence type="ECO:0000256" key="12">
    <source>
        <dbReference type="ARBA" id="ARBA00023125"/>
    </source>
</evidence>
<dbReference type="PANTHER" id="PTHR43152:SF1">
    <property type="entry name" value="UVRA PROTEIN"/>
    <property type="match status" value="1"/>
</dbReference>
<name>A0A5S9IP03_UABAM</name>
<comment type="similarity">
    <text evidence="14">Belongs to the ABC transporter superfamily. UvrA family.</text>
</comment>
<protein>
    <recommendedName>
        <fullName evidence="15">UvrABC system protein A</fullName>
    </recommendedName>
    <alternativeName>
        <fullName evidence="16">Excinuclease ABC subunit A</fullName>
    </alternativeName>
</protein>
<dbReference type="KEGG" id="uam:UABAM_03423"/>
<dbReference type="InterPro" id="IPR027417">
    <property type="entry name" value="P-loop_NTPase"/>
</dbReference>
<dbReference type="Gene3D" id="1.10.8.280">
    <property type="entry name" value="ABC transporter ATPase domain-like"/>
    <property type="match status" value="1"/>
</dbReference>
<dbReference type="GO" id="GO:0005524">
    <property type="term" value="F:ATP binding"/>
    <property type="evidence" value="ECO:0007669"/>
    <property type="project" value="UniProtKB-KW"/>
</dbReference>
<dbReference type="GO" id="GO:0008270">
    <property type="term" value="F:zinc ion binding"/>
    <property type="evidence" value="ECO:0007669"/>
    <property type="project" value="UniProtKB-KW"/>
</dbReference>
<dbReference type="InterPro" id="IPR017871">
    <property type="entry name" value="ABC_transporter-like_CS"/>
</dbReference>
<dbReference type="GO" id="GO:0004518">
    <property type="term" value="F:nuclease activity"/>
    <property type="evidence" value="ECO:0007669"/>
    <property type="project" value="UniProtKB-KW"/>
</dbReference>
<dbReference type="InterPro" id="IPR041552">
    <property type="entry name" value="UvrA_DNA-bd"/>
</dbReference>
<evidence type="ECO:0000256" key="3">
    <source>
        <dbReference type="ARBA" id="ARBA00022723"/>
    </source>
</evidence>
<evidence type="ECO:0000256" key="4">
    <source>
        <dbReference type="ARBA" id="ARBA00022737"/>
    </source>
</evidence>
<evidence type="ECO:0000256" key="11">
    <source>
        <dbReference type="ARBA" id="ARBA00022881"/>
    </source>
</evidence>
<dbReference type="GO" id="GO:0003677">
    <property type="term" value="F:DNA binding"/>
    <property type="evidence" value="ECO:0007669"/>
    <property type="project" value="UniProtKB-KW"/>
</dbReference>
<evidence type="ECO:0000256" key="8">
    <source>
        <dbReference type="ARBA" id="ARBA00022771"/>
    </source>
</evidence>
<dbReference type="Gene3D" id="3.40.50.300">
    <property type="entry name" value="P-loop containing nucleotide triphosphate hydrolases"/>
    <property type="match status" value="2"/>
</dbReference>
<evidence type="ECO:0000313" key="18">
    <source>
        <dbReference type="EMBL" id="BBM85060.1"/>
    </source>
</evidence>
<organism evidence="18 19">
    <name type="scientific">Uabimicrobium amorphum</name>
    <dbReference type="NCBI Taxonomy" id="2596890"/>
    <lineage>
        <taxon>Bacteria</taxon>
        <taxon>Pseudomonadati</taxon>
        <taxon>Planctomycetota</taxon>
        <taxon>Candidatus Uabimicrobiia</taxon>
        <taxon>Candidatus Uabimicrobiales</taxon>
        <taxon>Candidatus Uabimicrobiaceae</taxon>
        <taxon>Candidatus Uabimicrobium</taxon>
    </lineage>
</organism>
<evidence type="ECO:0000256" key="2">
    <source>
        <dbReference type="ARBA" id="ARBA00022490"/>
    </source>
</evidence>
<keyword evidence="13" id="KW-0234">DNA repair</keyword>
<dbReference type="RefSeq" id="WP_151969180.1">
    <property type="nucleotide sequence ID" value="NZ_AP019860.1"/>
</dbReference>
<keyword evidence="6" id="KW-0227">DNA damage</keyword>
<evidence type="ECO:0000256" key="6">
    <source>
        <dbReference type="ARBA" id="ARBA00022763"/>
    </source>
</evidence>
<evidence type="ECO:0000256" key="1">
    <source>
        <dbReference type="ARBA" id="ARBA00004496"/>
    </source>
</evidence>
<keyword evidence="2" id="KW-0963">Cytoplasm</keyword>
<keyword evidence="4" id="KW-0677">Repeat</keyword>
<reference evidence="18 19" key="1">
    <citation type="submission" date="2019-08" db="EMBL/GenBank/DDBJ databases">
        <title>Complete genome sequence of Candidatus Uab amorphum.</title>
        <authorList>
            <person name="Shiratori T."/>
            <person name="Suzuki S."/>
            <person name="Kakizawa Y."/>
            <person name="Ishida K."/>
        </authorList>
    </citation>
    <scope>NUCLEOTIDE SEQUENCE [LARGE SCALE GENOMIC DNA]</scope>
    <source>
        <strain evidence="18 19">SRT547</strain>
    </source>
</reference>
<dbReference type="InterPro" id="IPR013815">
    <property type="entry name" value="ATP_grasp_subdomain_1"/>
</dbReference>
<dbReference type="GO" id="GO:0006289">
    <property type="term" value="P:nucleotide-excision repair"/>
    <property type="evidence" value="ECO:0007669"/>
    <property type="project" value="InterPro"/>
</dbReference>
<keyword evidence="19" id="KW-1185">Reference proteome</keyword>
<evidence type="ECO:0000259" key="17">
    <source>
        <dbReference type="PROSITE" id="PS50893"/>
    </source>
</evidence>
<evidence type="ECO:0000256" key="13">
    <source>
        <dbReference type="ARBA" id="ARBA00023204"/>
    </source>
</evidence>
<keyword evidence="7" id="KW-0228">DNA excision</keyword>
<dbReference type="Pfam" id="PF17755">
    <property type="entry name" value="UvrA_DNA-bind"/>
    <property type="match status" value="1"/>
</dbReference>
<proteinExistence type="inferred from homology"/>
<dbReference type="GO" id="GO:0005737">
    <property type="term" value="C:cytoplasm"/>
    <property type="evidence" value="ECO:0007669"/>
    <property type="project" value="UniProtKB-SubCell"/>
</dbReference>
<evidence type="ECO:0000256" key="5">
    <source>
        <dbReference type="ARBA" id="ARBA00022741"/>
    </source>
</evidence>
<dbReference type="Gene3D" id="1.20.1580.10">
    <property type="entry name" value="ABC transporter ATPase like domain"/>
    <property type="match status" value="2"/>
</dbReference>
<dbReference type="SUPFAM" id="SSF52540">
    <property type="entry name" value="P-loop containing nucleoside triphosphate hydrolases"/>
    <property type="match status" value="2"/>
</dbReference>
<evidence type="ECO:0000256" key="15">
    <source>
        <dbReference type="ARBA" id="ARBA00039316"/>
    </source>
</evidence>
<dbReference type="AlphaFoldDB" id="A0A5S9IP03"/>
<dbReference type="Gene3D" id="3.30.1490.20">
    <property type="entry name" value="ATP-grasp fold, A domain"/>
    <property type="match status" value="1"/>
</dbReference>
<evidence type="ECO:0000256" key="7">
    <source>
        <dbReference type="ARBA" id="ARBA00022769"/>
    </source>
</evidence>
<dbReference type="PROSITE" id="PS50893">
    <property type="entry name" value="ABC_TRANSPORTER_2"/>
    <property type="match status" value="1"/>
</dbReference>
<dbReference type="OrthoDB" id="9809851at2"/>
<feature type="domain" description="ABC transporter" evidence="17">
    <location>
        <begin position="611"/>
        <end position="949"/>
    </location>
</feature>
<keyword evidence="10" id="KW-0067">ATP-binding</keyword>
<evidence type="ECO:0000256" key="10">
    <source>
        <dbReference type="ARBA" id="ARBA00022840"/>
    </source>
</evidence>
<dbReference type="Pfam" id="PF00005">
    <property type="entry name" value="ABC_tran"/>
    <property type="match status" value="1"/>
</dbReference>
<dbReference type="NCBIfam" id="NF001503">
    <property type="entry name" value="PRK00349.1"/>
    <property type="match status" value="1"/>
</dbReference>
<keyword evidence="3" id="KW-0479">Metal-binding</keyword>
<keyword evidence="11" id="KW-0267">Excision nuclease</keyword>
<dbReference type="GO" id="GO:0016887">
    <property type="term" value="F:ATP hydrolysis activity"/>
    <property type="evidence" value="ECO:0007669"/>
    <property type="project" value="InterPro"/>
</dbReference>
<dbReference type="PANTHER" id="PTHR43152">
    <property type="entry name" value="UVRABC SYSTEM PROTEIN A"/>
    <property type="match status" value="1"/>
</dbReference>
<comment type="subcellular location">
    <subcellularLocation>
        <location evidence="1">Cytoplasm</location>
    </subcellularLocation>
</comment>
<keyword evidence="8" id="KW-0863">Zinc-finger</keyword>
<dbReference type="PROSITE" id="PS00211">
    <property type="entry name" value="ABC_TRANSPORTER_1"/>
    <property type="match status" value="2"/>
</dbReference>
<evidence type="ECO:0000256" key="14">
    <source>
        <dbReference type="ARBA" id="ARBA00038000"/>
    </source>
</evidence>
<dbReference type="InterPro" id="IPR004602">
    <property type="entry name" value="UvrA"/>
</dbReference>
<evidence type="ECO:0000256" key="16">
    <source>
        <dbReference type="ARBA" id="ARBA00042156"/>
    </source>
</evidence>
<dbReference type="EMBL" id="AP019860">
    <property type="protein sequence ID" value="BBM85060.1"/>
    <property type="molecule type" value="Genomic_DNA"/>
</dbReference>
<sequence length="952" mass="106174">MRKTLSVHGARENNLKDIDIEIPRDKLIVVTGVSGSGKSSLAFDTIYAEGQRRFLESMSSWAKRFVQQLKKPQVDFVNGLSPVVCIDQKTISKNPRSTVGTMTDIFDYMRMLFASMGTPRCPVCEEEIAVWSLYRMMEHLLSLPTGTEVEIRVPVLKIYNEDYAYLFETIRASGYRHVRIDGEKRDIGNEVELDEDCDYFIEVIADVFVIEKNIDKQIIASLEHANKVGAGFFSFHILSEIAKGKCDKFYGNCGCNKHRVLCCEMHHGWFTFNDAAGACNTCSGLGTSMRVHTPLLVPDPSRSLRDGAFVKEAIGCDKNTWGGRILESLARYYNFSLDAAFNKLEKSVVDILFYGTKGEKFPIVIPEGATQGKHHEGKQVSFSGIATNIEHRYNWYRKHGEASNWSEEYYRKIMVEQVCPDCKGARLKKQRCLVSIATKNIYELGEMPLEELRDFIGNIEAEAKHVEVLQTIQREIIGRLDTLINIGLNYLNLNRRSATLSGGESQRIRLSSQIGSGLMGMLYVLDEPSIGLHAKDNAKMIKTLRHLRDIGNTVIVVEHDEDTIRAADYVVEVGPGPGIHGGEVIMSGTVQDMIKDNNSITGQFLSGKKQIKSPEKRSKGNGQYIEIKGAEHNNLRKVNVKIPLGNFVCITGASGSGKSSLIHETLYKKLYALKYDSRVLSGKHRKLVGADNVDDVIHIDQSPIGRTSRSNPATYIGFYDNIRKLFASTTLAKERKYNASRFSFNVKGGRCEECKGEGTITTKLAFMPDVETTCPSCKGKRYNDETLEVMYHDKNIFDVLEMSIEEGATFFKDQKLIARKLSVLNDLGLGYLTVGHPAPILSGGEAQRVKLSAELSKSKRGKSNLYILDEPTTGLHFADIQKLLDCLRSFVDKGHSVVVIEHNLDVIKTADHIIDLGPEGGESGGEIMAVGTPEEVAKKKKSHTGRFLAKLL</sequence>
<evidence type="ECO:0000313" key="19">
    <source>
        <dbReference type="Proteomes" id="UP000326354"/>
    </source>
</evidence>
<dbReference type="NCBIfam" id="TIGR00630">
    <property type="entry name" value="uvra"/>
    <property type="match status" value="1"/>
</dbReference>
<gene>
    <name evidence="18" type="ORF">UABAM_03423</name>
</gene>
<dbReference type="Pfam" id="PF17760">
    <property type="entry name" value="UvrA_inter"/>
    <property type="match status" value="1"/>
</dbReference>
<keyword evidence="9" id="KW-0862">Zinc</keyword>
<evidence type="ECO:0000256" key="9">
    <source>
        <dbReference type="ARBA" id="ARBA00022833"/>
    </source>
</evidence>
<dbReference type="InterPro" id="IPR003439">
    <property type="entry name" value="ABC_transporter-like_ATP-bd"/>
</dbReference>
<dbReference type="Proteomes" id="UP000326354">
    <property type="component" value="Chromosome"/>
</dbReference>
<accession>A0A5S9IP03</accession>